<dbReference type="RefSeq" id="WP_007055450.1">
    <property type="nucleotide sequence ID" value="NZ_JADMOM010000011.1"/>
</dbReference>
<dbReference type="EMBL" id="NJNR01000107">
    <property type="protein sequence ID" value="RDX03080.1"/>
    <property type="molecule type" value="Genomic_DNA"/>
</dbReference>
<reference evidence="1" key="2">
    <citation type="submission" date="2023-10" db="EMBL/GenBank/DDBJ databases">
        <title>Supernatant from a Refined Defined Microbial Community Protects Mice from Clostridioides difficile Infection.</title>
        <authorList>
            <person name="Douchant K."/>
            <person name="He S.-M."/>
            <person name="Noordhof C."/>
            <person name="Greenlaw J."/>
            <person name="Schroeter K."/>
            <person name="Vancuren S.J."/>
            <person name="Sjaarda C."/>
            <person name="Allen-Vercoe E."/>
            <person name="Gloor G.B."/>
            <person name="Vanner S.J."/>
            <person name="Petrof E.O."/>
            <person name="Sheth P.M."/>
            <person name="Guzman M."/>
        </authorList>
    </citation>
    <scope>NUCLEOTIDE SEQUENCE</scope>
    <source>
        <strain evidence="1">16-6-I_4_FM</strain>
    </source>
</reference>
<gene>
    <name evidence="2" type="ORF">CE169_11785</name>
    <name evidence="1" type="ORF">SCX10_04440</name>
</gene>
<accession>A0A3D8TVP2</accession>
<sequence>MSHTARIWTQDQLTEALASACVLEGVSILHLGQYSDTAIRNLKAVARTMYETSGMPTIVEDDDE</sequence>
<evidence type="ECO:0000313" key="1">
    <source>
        <dbReference type="EMBL" id="MDW7546082.1"/>
    </source>
</evidence>
<organism evidence="2 3">
    <name type="scientific">Bifidobacterium longum</name>
    <dbReference type="NCBI Taxonomy" id="216816"/>
    <lineage>
        <taxon>Bacteria</taxon>
        <taxon>Bacillati</taxon>
        <taxon>Actinomycetota</taxon>
        <taxon>Actinomycetes</taxon>
        <taxon>Bifidobacteriales</taxon>
        <taxon>Bifidobacteriaceae</taxon>
        <taxon>Bifidobacterium</taxon>
    </lineage>
</organism>
<proteinExistence type="predicted"/>
<dbReference type="AlphaFoldDB" id="A0A3D8TVP2"/>
<protein>
    <submittedName>
        <fullName evidence="2">Uncharacterized protein</fullName>
    </submittedName>
</protein>
<comment type="caution">
    <text evidence="2">The sequence shown here is derived from an EMBL/GenBank/DDBJ whole genome shotgun (WGS) entry which is preliminary data.</text>
</comment>
<dbReference type="Proteomes" id="UP001272183">
    <property type="component" value="Unassembled WGS sequence"/>
</dbReference>
<evidence type="ECO:0000313" key="3">
    <source>
        <dbReference type="Proteomes" id="UP000257074"/>
    </source>
</evidence>
<dbReference type="Proteomes" id="UP000257074">
    <property type="component" value="Unassembled WGS sequence"/>
</dbReference>
<name>A0A3D8TVP2_BIFLN</name>
<evidence type="ECO:0000313" key="2">
    <source>
        <dbReference type="EMBL" id="RDX03080.1"/>
    </source>
</evidence>
<dbReference type="EMBL" id="JAWUDL010000006">
    <property type="protein sequence ID" value="MDW7546082.1"/>
    <property type="molecule type" value="Genomic_DNA"/>
</dbReference>
<reference evidence="2 3" key="1">
    <citation type="journal article" date="2017" name="Anaerobe">
        <title>Quantification, isolation and characterization of Bifidobacterium from the vaginal microbiomes of reproductive aged women.</title>
        <authorList>
            <person name="Freitas A.C."/>
            <person name="Hill J.E."/>
        </authorList>
    </citation>
    <scope>NUCLEOTIDE SEQUENCE [LARGE SCALE GENOMIC DNA]</scope>
    <source>
        <strain evidence="2 3">N6D05</strain>
    </source>
</reference>